<evidence type="ECO:0000256" key="9">
    <source>
        <dbReference type="ARBA" id="ARBA00023242"/>
    </source>
</evidence>
<evidence type="ECO:0000256" key="5">
    <source>
        <dbReference type="ARBA" id="ARBA00022833"/>
    </source>
</evidence>
<feature type="domain" description="C2H2-type" evidence="12">
    <location>
        <begin position="1335"/>
        <end position="1363"/>
    </location>
</feature>
<dbReference type="SUPFAM" id="SSF57667">
    <property type="entry name" value="beta-beta-alpha zinc fingers"/>
    <property type="match status" value="16"/>
</dbReference>
<evidence type="ECO:0000313" key="14">
    <source>
        <dbReference type="Proteomes" id="UP000242188"/>
    </source>
</evidence>
<dbReference type="PANTHER" id="PTHR24376:SF243">
    <property type="entry name" value="C2H2-TYPE DOMAIN-CONTAINING PROTEIN"/>
    <property type="match status" value="1"/>
</dbReference>
<feature type="domain" description="C2H2-type" evidence="12">
    <location>
        <begin position="203"/>
        <end position="230"/>
    </location>
</feature>
<dbReference type="Pfam" id="PF13912">
    <property type="entry name" value="zf-C2H2_6"/>
    <property type="match status" value="5"/>
</dbReference>
<feature type="compositionally biased region" description="Basic and acidic residues" evidence="11">
    <location>
        <begin position="544"/>
        <end position="555"/>
    </location>
</feature>
<gene>
    <name evidence="13" type="ORF">KP79_PYT13682</name>
</gene>
<sequence length="1602" mass="180709">MSRRKQARPRSCKRSGEEDDDVEGEIEPVLEEEGDEEEEEPVAKRLCVSDGDEQGDIGLKLSHNSDVEGVVNGNRSDSGDTGEFHCDTCGSLFGNLEQFMDHRNFECVPEFEGENQPWTIDNLAVNMGPPESPLSSESLGDSPLSALDCPLSPASENMTPDQVPSGVGVSDVNPYGCQFCEKAFPKLSYLKIHEQVHSDQLPFKCAFCSRLFRHKRSRDRHVKLHTGDKKYKCSQCDSAFARSDHLKSHLKTHENGKPFQCTICNRGYQTPAALTSHIMTHKKERESSPDLQCQHCKDMFTSLAELQSHILIHHGENVPGKSSVQCSYCGDMCPSQEALKLHVDQVHIADQLTNCPICQKSCLNTDDLVHHMASHDLLAVDRIPTDDHDLTGSNTGATPSLTHSLGGQPLVSEMLVCPYCFSSDYDSLEILEIHMQSVHSVKPTEVYTCNYCNAPYQNLYSLHEHMRAVHQNQPCMDIKYPCTHCSRQFSSIENLQQHKKLIHYYERRERSESRDSLYCIMCSMAFQSAGALQEHMAMMHHSSPKSDPKYTDTKPHSSATNKRRSSLLNHGSVGGYHQKRDNDKSFNRRGINMQLNFTSTPDPHKERMPTSSPFQEQITCDHCNATFHDRKNFQAHIKHHLESSAGGQYCCKLCKQQFPTEDQLEKHSSTHYLSMTTEYGCTSCVKFFSKPDELQKHLMDIHAHHLYRCSLCKEIFDSKVNVQVHFAIKHSNECKLYKCTKCDSVFRSEMEWQVHVRVNHLHVAKPYRCLFCKESFSSEMDLQCHLTTHNKPFRCPMCDESFHVEYLLDKHMQNAHGNPTDKSLPPPPQMSPVKIKVERDIDTPSFNDRTPPHPSPRYSPKNLNGPGIWKSSELLHTCNICDMKFEQQTLLQAHKAVDHGLLAKKSSTSSASVSPEQISAMKHEPDHQPIRKLAMPAASMESVAPPVSMASLASITSATMTLQERLQTDTTMPPAVNNHSPVTSKSMSLPVVVISEKLSLACMYCSQTFKSRGDLDKHMKIHQNNGSQKCNICDQVFPTTSILAEHKLTHCKIVQGNNCVLCKIPLKNEDQFYVHTQEHGFQGTFMQCLICRQTLASMVELQMHGKHHFQVKSSFYTCCVCLKTFNSKENLVSKMNSSGRTYYVCKPCYHGEHSEYICSECGASFPTNGELDTHIGTHKKSYQCIKCQESFSSEYEIQLHVATHMMTEGNVHDCKLCSRTFESPAKLQCHLIDHTYRSSEFRCSVCCKIFASSAEIQTHAVEHGPGARRYGCSQCNQKFFFSAELENHAFMHTVGENSLALNTSDLTCTECNKTFTSTVNLNNHRKIHERNENNFKCNICPEAFHSMGALQGHFFSSHSHSELDKQTYRCPECDKEFPCLSNLQGHMRIHRLGKENRKAHLRPHPGGKPFLCPVCGKSFAKKYHIKEHMRVHFAQDSSQMADIQSFLEVDVNSDNASITSEDNSIDLASDMSYTEQDGGQPGGATNNTHISNDVKHHVEAGKEREQSASPTDINTPSPRSLGRDPLARSVRRTIPHTQSICLKLSPVTRSRPPNPICTSYNPPHLSQYVLNSPRSLGRDPPNPICTSYNPPHLSQYVLNSPV</sequence>
<keyword evidence="4 10" id="KW-0863">Zinc-finger</keyword>
<feature type="domain" description="C2H2-type" evidence="12">
    <location>
        <begin position="447"/>
        <end position="475"/>
    </location>
</feature>
<feature type="domain" description="C2H2-type" evidence="12">
    <location>
        <begin position="793"/>
        <end position="821"/>
    </location>
</feature>
<feature type="domain" description="C2H2-type" evidence="12">
    <location>
        <begin position="175"/>
        <end position="202"/>
    </location>
</feature>
<feature type="compositionally biased region" description="Basic and acidic residues" evidence="11">
    <location>
        <begin position="1497"/>
        <end position="1506"/>
    </location>
</feature>
<dbReference type="PROSITE" id="PS00028">
    <property type="entry name" value="ZINC_FINGER_C2H2_1"/>
    <property type="match status" value="30"/>
</dbReference>
<feature type="compositionally biased region" description="Acidic residues" evidence="11">
    <location>
        <begin position="17"/>
        <end position="40"/>
    </location>
</feature>
<keyword evidence="3" id="KW-0677">Repeat</keyword>
<keyword evidence="8" id="KW-0804">Transcription</keyword>
<feature type="domain" description="C2H2-type" evidence="12">
    <location>
        <begin position="1182"/>
        <end position="1209"/>
    </location>
</feature>
<keyword evidence="5" id="KW-0862">Zinc</keyword>
<feature type="domain" description="C2H2-type" evidence="12">
    <location>
        <begin position="1410"/>
        <end position="1437"/>
    </location>
</feature>
<dbReference type="GO" id="GO:0000978">
    <property type="term" value="F:RNA polymerase II cis-regulatory region sequence-specific DNA binding"/>
    <property type="evidence" value="ECO:0007669"/>
    <property type="project" value="TreeGrafter"/>
</dbReference>
<evidence type="ECO:0000256" key="10">
    <source>
        <dbReference type="PROSITE-ProRule" id="PRU00042"/>
    </source>
</evidence>
<feature type="domain" description="C2H2-type" evidence="12">
    <location>
        <begin position="737"/>
        <end position="767"/>
    </location>
</feature>
<feature type="domain" description="C2H2-type" evidence="12">
    <location>
        <begin position="707"/>
        <end position="735"/>
    </location>
</feature>
<dbReference type="Pfam" id="PF00096">
    <property type="entry name" value="zf-C2H2"/>
    <property type="match status" value="7"/>
</dbReference>
<comment type="subcellular location">
    <subcellularLocation>
        <location evidence="1">Nucleus</location>
    </subcellularLocation>
</comment>
<feature type="domain" description="C2H2-type" evidence="12">
    <location>
        <begin position="517"/>
        <end position="546"/>
    </location>
</feature>
<dbReference type="InterPro" id="IPR036236">
    <property type="entry name" value="Znf_C2H2_sf"/>
</dbReference>
<feature type="domain" description="C2H2-type" evidence="12">
    <location>
        <begin position="480"/>
        <end position="508"/>
    </location>
</feature>
<feature type="region of interest" description="Disordered" evidence="11">
    <location>
        <begin position="537"/>
        <end position="588"/>
    </location>
</feature>
<evidence type="ECO:0000256" key="1">
    <source>
        <dbReference type="ARBA" id="ARBA00004123"/>
    </source>
</evidence>
<dbReference type="InterPro" id="IPR013087">
    <property type="entry name" value="Znf_C2H2_type"/>
</dbReference>
<feature type="region of interest" description="Disordered" evidence="11">
    <location>
        <begin position="1471"/>
        <end position="1490"/>
    </location>
</feature>
<feature type="domain" description="C2H2-type" evidence="12">
    <location>
        <begin position="1212"/>
        <end position="1239"/>
    </location>
</feature>
<evidence type="ECO:0000259" key="12">
    <source>
        <dbReference type="PROSITE" id="PS50157"/>
    </source>
</evidence>
<comment type="caution">
    <text evidence="13">The sequence shown here is derived from an EMBL/GenBank/DDBJ whole genome shotgun (WGS) entry which is preliminary data.</text>
</comment>
<feature type="domain" description="C2H2-type" evidence="12">
    <location>
        <begin position="1306"/>
        <end position="1333"/>
    </location>
</feature>
<organism evidence="13 14">
    <name type="scientific">Mizuhopecten yessoensis</name>
    <name type="common">Japanese scallop</name>
    <name type="synonym">Patinopecten yessoensis</name>
    <dbReference type="NCBI Taxonomy" id="6573"/>
    <lineage>
        <taxon>Eukaryota</taxon>
        <taxon>Metazoa</taxon>
        <taxon>Spiralia</taxon>
        <taxon>Lophotrochozoa</taxon>
        <taxon>Mollusca</taxon>
        <taxon>Bivalvia</taxon>
        <taxon>Autobranchia</taxon>
        <taxon>Pteriomorphia</taxon>
        <taxon>Pectinida</taxon>
        <taxon>Pectinoidea</taxon>
        <taxon>Pectinidae</taxon>
        <taxon>Mizuhopecten</taxon>
    </lineage>
</organism>
<dbReference type="FunFam" id="3.30.160.60:FF:000446">
    <property type="entry name" value="Zinc finger protein"/>
    <property type="match status" value="1"/>
</dbReference>
<feature type="domain" description="C2H2-type" evidence="12">
    <location>
        <begin position="679"/>
        <end position="703"/>
    </location>
</feature>
<evidence type="ECO:0000256" key="8">
    <source>
        <dbReference type="ARBA" id="ARBA00023163"/>
    </source>
</evidence>
<evidence type="ECO:0000256" key="2">
    <source>
        <dbReference type="ARBA" id="ARBA00022723"/>
    </source>
</evidence>
<accession>A0A210PH71</accession>
<proteinExistence type="predicted"/>
<keyword evidence="6" id="KW-0805">Transcription regulation</keyword>
<reference evidence="13 14" key="1">
    <citation type="journal article" date="2017" name="Nat. Ecol. Evol.">
        <title>Scallop genome provides insights into evolution of bilaterian karyotype and development.</title>
        <authorList>
            <person name="Wang S."/>
            <person name="Zhang J."/>
            <person name="Jiao W."/>
            <person name="Li J."/>
            <person name="Xun X."/>
            <person name="Sun Y."/>
            <person name="Guo X."/>
            <person name="Huan P."/>
            <person name="Dong B."/>
            <person name="Zhang L."/>
            <person name="Hu X."/>
            <person name="Sun X."/>
            <person name="Wang J."/>
            <person name="Zhao C."/>
            <person name="Wang Y."/>
            <person name="Wang D."/>
            <person name="Huang X."/>
            <person name="Wang R."/>
            <person name="Lv J."/>
            <person name="Li Y."/>
            <person name="Zhang Z."/>
            <person name="Liu B."/>
            <person name="Lu W."/>
            <person name="Hui Y."/>
            <person name="Liang J."/>
            <person name="Zhou Z."/>
            <person name="Hou R."/>
            <person name="Li X."/>
            <person name="Liu Y."/>
            <person name="Li H."/>
            <person name="Ning X."/>
            <person name="Lin Y."/>
            <person name="Zhao L."/>
            <person name="Xing Q."/>
            <person name="Dou J."/>
            <person name="Li Y."/>
            <person name="Mao J."/>
            <person name="Guo H."/>
            <person name="Dou H."/>
            <person name="Li T."/>
            <person name="Mu C."/>
            <person name="Jiang W."/>
            <person name="Fu Q."/>
            <person name="Fu X."/>
            <person name="Miao Y."/>
            <person name="Liu J."/>
            <person name="Yu Q."/>
            <person name="Li R."/>
            <person name="Liao H."/>
            <person name="Li X."/>
            <person name="Kong Y."/>
            <person name="Jiang Z."/>
            <person name="Chourrout D."/>
            <person name="Li R."/>
            <person name="Bao Z."/>
        </authorList>
    </citation>
    <scope>NUCLEOTIDE SEQUENCE [LARGE SCALE GENOMIC DNA]</scope>
    <source>
        <strain evidence="13 14">PY_sf001</strain>
    </source>
</reference>
<feature type="region of interest" description="Disordered" evidence="11">
    <location>
        <begin position="1497"/>
        <end position="1525"/>
    </location>
</feature>
<feature type="compositionally biased region" description="Polar residues" evidence="11">
    <location>
        <begin position="1507"/>
        <end position="1518"/>
    </location>
</feature>
<dbReference type="SMART" id="SM00355">
    <property type="entry name" value="ZnF_C2H2"/>
    <property type="match status" value="33"/>
</dbReference>
<feature type="domain" description="C2H2-type" evidence="12">
    <location>
        <begin position="1241"/>
        <end position="1263"/>
    </location>
</feature>
<evidence type="ECO:0000256" key="7">
    <source>
        <dbReference type="ARBA" id="ARBA00023125"/>
    </source>
</evidence>
<keyword evidence="14" id="KW-1185">Reference proteome</keyword>
<keyword evidence="7" id="KW-0238">DNA-binding</keyword>
<feature type="domain" description="C2H2-type" evidence="12">
    <location>
        <begin position="649"/>
        <end position="671"/>
    </location>
</feature>
<evidence type="ECO:0000256" key="6">
    <source>
        <dbReference type="ARBA" id="ARBA00023015"/>
    </source>
</evidence>
<feature type="domain" description="C2H2-type" evidence="12">
    <location>
        <begin position="1028"/>
        <end position="1050"/>
    </location>
</feature>
<dbReference type="Proteomes" id="UP000242188">
    <property type="component" value="Unassembled WGS sequence"/>
</dbReference>
<evidence type="ECO:0000256" key="11">
    <source>
        <dbReference type="SAM" id="MobiDB-lite"/>
    </source>
</evidence>
<feature type="domain" description="C2H2-type" evidence="12">
    <location>
        <begin position="1156"/>
        <end position="1183"/>
    </location>
</feature>
<evidence type="ECO:0000256" key="3">
    <source>
        <dbReference type="ARBA" id="ARBA00022737"/>
    </source>
</evidence>
<feature type="compositionally biased region" description="Basic residues" evidence="11">
    <location>
        <begin position="1"/>
        <end position="13"/>
    </location>
</feature>
<keyword evidence="2" id="KW-0479">Metal-binding</keyword>
<feature type="domain" description="C2H2-type" evidence="12">
    <location>
        <begin position="231"/>
        <end position="258"/>
    </location>
</feature>
<dbReference type="FunFam" id="3.30.160.60:FF:000646">
    <property type="entry name" value="Myeloid zinc finger 1"/>
    <property type="match status" value="1"/>
</dbReference>
<feature type="domain" description="C2H2-type" evidence="12">
    <location>
        <begin position="618"/>
        <end position="645"/>
    </location>
</feature>
<evidence type="ECO:0000256" key="4">
    <source>
        <dbReference type="ARBA" id="ARBA00022771"/>
    </source>
</evidence>
<dbReference type="Gene3D" id="3.30.160.60">
    <property type="entry name" value="Classic Zinc Finger"/>
    <property type="match status" value="17"/>
</dbReference>
<feature type="domain" description="C2H2-type" evidence="12">
    <location>
        <begin position="767"/>
        <end position="789"/>
    </location>
</feature>
<dbReference type="OrthoDB" id="10014897at2759"/>
<dbReference type="FunFam" id="3.30.160.60:FF:000110">
    <property type="entry name" value="Zinc finger protein-like"/>
    <property type="match status" value="1"/>
</dbReference>
<dbReference type="GO" id="GO:0001228">
    <property type="term" value="F:DNA-binding transcription activator activity, RNA polymerase II-specific"/>
    <property type="evidence" value="ECO:0007669"/>
    <property type="project" value="TreeGrafter"/>
</dbReference>
<feature type="region of interest" description="Disordered" evidence="11">
    <location>
        <begin position="1"/>
        <end position="79"/>
    </location>
</feature>
<feature type="domain" description="C2H2-type" evidence="12">
    <location>
        <begin position="1368"/>
        <end position="1395"/>
    </location>
</feature>
<feature type="domain" description="C2H2-type" evidence="12">
    <location>
        <begin position="259"/>
        <end position="286"/>
    </location>
</feature>
<dbReference type="FunFam" id="3.30.160.60:FF:000736">
    <property type="entry name" value="Zinc finger protein 423"/>
    <property type="match status" value="1"/>
</dbReference>
<dbReference type="PROSITE" id="PS50157">
    <property type="entry name" value="ZINC_FINGER_C2H2_2"/>
    <property type="match status" value="26"/>
</dbReference>
<feature type="domain" description="C2H2-type" evidence="12">
    <location>
        <begin position="1000"/>
        <end position="1027"/>
    </location>
</feature>
<feature type="domain" description="C2H2-type" evidence="12">
    <location>
        <begin position="291"/>
        <end position="318"/>
    </location>
</feature>
<protein>
    <submittedName>
        <fullName evidence="13">Zinc finger protein 423</fullName>
    </submittedName>
</protein>
<name>A0A210PH71_MIZYE</name>
<feature type="region of interest" description="Disordered" evidence="11">
    <location>
        <begin position="842"/>
        <end position="863"/>
    </location>
</feature>
<dbReference type="PANTHER" id="PTHR24376">
    <property type="entry name" value="ZINC FINGER PROTEIN"/>
    <property type="match status" value="1"/>
</dbReference>
<dbReference type="EMBL" id="NEDP02076706">
    <property type="protein sequence ID" value="OWF35817.1"/>
    <property type="molecule type" value="Genomic_DNA"/>
</dbReference>
<feature type="domain" description="C2H2-type" evidence="12">
    <location>
        <begin position="1270"/>
        <end position="1297"/>
    </location>
</feature>
<dbReference type="GO" id="GO:0008270">
    <property type="term" value="F:zinc ion binding"/>
    <property type="evidence" value="ECO:0007669"/>
    <property type="project" value="UniProtKB-KW"/>
</dbReference>
<keyword evidence="9" id="KW-0539">Nucleus</keyword>
<dbReference type="GO" id="GO:0005634">
    <property type="term" value="C:nucleus"/>
    <property type="evidence" value="ECO:0007669"/>
    <property type="project" value="UniProtKB-SubCell"/>
</dbReference>
<evidence type="ECO:0000313" key="13">
    <source>
        <dbReference type="EMBL" id="OWF35817.1"/>
    </source>
</evidence>